<dbReference type="KEGG" id="dpx:DAPPUDRAFT_328474"/>
<evidence type="ECO:0000313" key="2">
    <source>
        <dbReference type="Proteomes" id="UP000000305"/>
    </source>
</evidence>
<sequence>MIFRLTGLNGLVEGRTPKPEPIFAAVPVVAAVEGLIVRDAGAGVVPPHVPIITNAVAINDWELTDYDFQAIRHRNKISSGMGKQHYRMRLRTRRSDRINGH</sequence>
<protein>
    <submittedName>
        <fullName evidence="1">Uncharacterized protein</fullName>
    </submittedName>
</protein>
<dbReference type="Proteomes" id="UP000000305">
    <property type="component" value="Unassembled WGS sequence"/>
</dbReference>
<keyword evidence="2" id="KW-1185">Reference proteome</keyword>
<dbReference type="EMBL" id="GL732625">
    <property type="protein sequence ID" value="EFX70118.1"/>
    <property type="molecule type" value="Genomic_DNA"/>
</dbReference>
<dbReference type="AlphaFoldDB" id="E9HDS9"/>
<proteinExistence type="predicted"/>
<organism evidence="1 2">
    <name type="scientific">Daphnia pulex</name>
    <name type="common">Water flea</name>
    <dbReference type="NCBI Taxonomy" id="6669"/>
    <lineage>
        <taxon>Eukaryota</taxon>
        <taxon>Metazoa</taxon>
        <taxon>Ecdysozoa</taxon>
        <taxon>Arthropoda</taxon>
        <taxon>Crustacea</taxon>
        <taxon>Branchiopoda</taxon>
        <taxon>Diplostraca</taxon>
        <taxon>Cladocera</taxon>
        <taxon>Anomopoda</taxon>
        <taxon>Daphniidae</taxon>
        <taxon>Daphnia</taxon>
    </lineage>
</organism>
<reference evidence="1 2" key="1">
    <citation type="journal article" date="2011" name="Science">
        <title>The ecoresponsive genome of Daphnia pulex.</title>
        <authorList>
            <person name="Colbourne J.K."/>
            <person name="Pfrender M.E."/>
            <person name="Gilbert D."/>
            <person name="Thomas W.K."/>
            <person name="Tucker A."/>
            <person name="Oakley T.H."/>
            <person name="Tokishita S."/>
            <person name="Aerts A."/>
            <person name="Arnold G.J."/>
            <person name="Basu M.K."/>
            <person name="Bauer D.J."/>
            <person name="Caceres C.E."/>
            <person name="Carmel L."/>
            <person name="Casola C."/>
            <person name="Choi J.H."/>
            <person name="Detter J.C."/>
            <person name="Dong Q."/>
            <person name="Dusheyko S."/>
            <person name="Eads B.D."/>
            <person name="Frohlich T."/>
            <person name="Geiler-Samerotte K.A."/>
            <person name="Gerlach D."/>
            <person name="Hatcher P."/>
            <person name="Jogdeo S."/>
            <person name="Krijgsveld J."/>
            <person name="Kriventseva E.V."/>
            <person name="Kultz D."/>
            <person name="Laforsch C."/>
            <person name="Lindquist E."/>
            <person name="Lopez J."/>
            <person name="Manak J.R."/>
            <person name="Muller J."/>
            <person name="Pangilinan J."/>
            <person name="Patwardhan R.P."/>
            <person name="Pitluck S."/>
            <person name="Pritham E.J."/>
            <person name="Rechtsteiner A."/>
            <person name="Rho M."/>
            <person name="Rogozin I.B."/>
            <person name="Sakarya O."/>
            <person name="Salamov A."/>
            <person name="Schaack S."/>
            <person name="Shapiro H."/>
            <person name="Shiga Y."/>
            <person name="Skalitzky C."/>
            <person name="Smith Z."/>
            <person name="Souvorov A."/>
            <person name="Sung W."/>
            <person name="Tang Z."/>
            <person name="Tsuchiya D."/>
            <person name="Tu H."/>
            <person name="Vos H."/>
            <person name="Wang M."/>
            <person name="Wolf Y.I."/>
            <person name="Yamagata H."/>
            <person name="Yamada T."/>
            <person name="Ye Y."/>
            <person name="Shaw J.R."/>
            <person name="Andrews J."/>
            <person name="Crease T.J."/>
            <person name="Tang H."/>
            <person name="Lucas S.M."/>
            <person name="Robertson H.M."/>
            <person name="Bork P."/>
            <person name="Koonin E.V."/>
            <person name="Zdobnov E.M."/>
            <person name="Grigoriev I.V."/>
            <person name="Lynch M."/>
            <person name="Boore J.L."/>
        </authorList>
    </citation>
    <scope>NUCLEOTIDE SEQUENCE [LARGE SCALE GENOMIC DNA]</scope>
</reference>
<dbReference type="HOGENOM" id="CLU_2294419_0_0_1"/>
<gene>
    <name evidence="1" type="ORF">DAPPUDRAFT_328474</name>
</gene>
<evidence type="ECO:0000313" key="1">
    <source>
        <dbReference type="EMBL" id="EFX70118.1"/>
    </source>
</evidence>
<name>E9HDS9_DAPPU</name>
<dbReference type="InParanoid" id="E9HDS9"/>
<accession>E9HDS9</accession>